<evidence type="ECO:0000313" key="2">
    <source>
        <dbReference type="Proteomes" id="UP000305401"/>
    </source>
</evidence>
<gene>
    <name evidence="1" type="ORF">E5990_09850</name>
</gene>
<organism evidence="1 2">
    <name type="scientific">Muribaculum caecicola</name>
    <dbReference type="NCBI Taxonomy" id="3038144"/>
    <lineage>
        <taxon>Bacteria</taxon>
        <taxon>Pseudomonadati</taxon>
        <taxon>Bacteroidota</taxon>
        <taxon>Bacteroidia</taxon>
        <taxon>Bacteroidales</taxon>
        <taxon>Muribaculaceae</taxon>
        <taxon>Muribaculum</taxon>
    </lineage>
</organism>
<comment type="caution">
    <text evidence="1">The sequence shown here is derived from an EMBL/GenBank/DDBJ whole genome shotgun (WGS) entry which is preliminary data.</text>
</comment>
<proteinExistence type="predicted"/>
<reference evidence="1" key="1">
    <citation type="submission" date="2019-04" db="EMBL/GenBank/DDBJ databases">
        <title>Microbes associate with the intestines of laboratory mice.</title>
        <authorList>
            <person name="Navarre W."/>
            <person name="Wong E."/>
            <person name="Huang K.C."/>
            <person name="Tropini C."/>
            <person name="Ng K."/>
            <person name="Yu B."/>
        </authorList>
    </citation>
    <scope>NUCLEOTIDE SEQUENCE</scope>
    <source>
        <strain evidence="1">NM86_A22</strain>
    </source>
</reference>
<dbReference type="EMBL" id="SSTG01000166">
    <property type="protein sequence ID" value="THG43892.1"/>
    <property type="molecule type" value="Genomic_DNA"/>
</dbReference>
<protein>
    <submittedName>
        <fullName evidence="1">Threonine/serine exporter</fullName>
    </submittedName>
</protein>
<accession>A0AC61S353</accession>
<sequence>MELTFTQHIFEDALFAAMAAIGFSSISHTPRRIYLVCALAAAIGHSLRFVLMSPHGVGMNIIIASAMAAFAVGMIAVLLAPVVKCPAEVCLFPALLPMIPGMYAYRCVEALLGCLYRGAEEMFMHYLYLLCYNGITCVFIVLGMVIGANLPIFMLKKISFQATR</sequence>
<evidence type="ECO:0000313" key="1">
    <source>
        <dbReference type="EMBL" id="THG43892.1"/>
    </source>
</evidence>
<name>A0AC61S353_9BACT</name>
<keyword evidence="2" id="KW-1185">Reference proteome</keyword>
<dbReference type="Proteomes" id="UP000305401">
    <property type="component" value="Unassembled WGS sequence"/>
</dbReference>